<keyword evidence="2" id="KW-0732">Signal</keyword>
<dbReference type="KEGG" id="smam:Mal15_67240"/>
<gene>
    <name evidence="4" type="primary">nlhH_7</name>
    <name evidence="4" type="ORF">Mal15_67240</name>
</gene>
<dbReference type="AlphaFoldDB" id="A0A5B9MMQ8"/>
<dbReference type="EC" id="3.1.1.1" evidence="4"/>
<evidence type="ECO:0000256" key="2">
    <source>
        <dbReference type="SAM" id="SignalP"/>
    </source>
</evidence>
<dbReference type="InterPro" id="IPR049492">
    <property type="entry name" value="BD-FAE-like_dom"/>
</dbReference>
<name>A0A5B9MMQ8_9BACT</name>
<feature type="signal peptide" evidence="2">
    <location>
        <begin position="1"/>
        <end position="20"/>
    </location>
</feature>
<accession>A0A5B9MMQ8</accession>
<keyword evidence="1 4" id="KW-0378">Hydrolase</keyword>
<organism evidence="4 5">
    <name type="scientific">Stieleria maiorica</name>
    <dbReference type="NCBI Taxonomy" id="2795974"/>
    <lineage>
        <taxon>Bacteria</taxon>
        <taxon>Pseudomonadati</taxon>
        <taxon>Planctomycetota</taxon>
        <taxon>Planctomycetia</taxon>
        <taxon>Pirellulales</taxon>
        <taxon>Pirellulaceae</taxon>
        <taxon>Stieleria</taxon>
    </lineage>
</organism>
<dbReference type="Proteomes" id="UP000321353">
    <property type="component" value="Chromosome"/>
</dbReference>
<proteinExistence type="predicted"/>
<evidence type="ECO:0000259" key="3">
    <source>
        <dbReference type="Pfam" id="PF20434"/>
    </source>
</evidence>
<dbReference type="InterPro" id="IPR050300">
    <property type="entry name" value="GDXG_lipolytic_enzyme"/>
</dbReference>
<dbReference type="Gene3D" id="3.40.50.1820">
    <property type="entry name" value="alpha/beta hydrolase"/>
    <property type="match status" value="1"/>
</dbReference>
<dbReference type="Pfam" id="PF20434">
    <property type="entry name" value="BD-FAE"/>
    <property type="match status" value="1"/>
</dbReference>
<evidence type="ECO:0000313" key="5">
    <source>
        <dbReference type="Proteomes" id="UP000321353"/>
    </source>
</evidence>
<evidence type="ECO:0000256" key="1">
    <source>
        <dbReference type="ARBA" id="ARBA00022801"/>
    </source>
</evidence>
<dbReference type="InterPro" id="IPR029058">
    <property type="entry name" value="AB_hydrolase_fold"/>
</dbReference>
<feature type="domain" description="BD-FAE-like" evidence="3">
    <location>
        <begin position="75"/>
        <end position="269"/>
    </location>
</feature>
<keyword evidence="5" id="KW-1185">Reference proteome</keyword>
<reference evidence="4 5" key="1">
    <citation type="submission" date="2019-02" db="EMBL/GenBank/DDBJ databases">
        <title>Planctomycetal bacteria perform biofilm scaping via a novel small molecule.</title>
        <authorList>
            <person name="Jeske O."/>
            <person name="Boedeker C."/>
            <person name="Wiegand S."/>
            <person name="Breitling P."/>
            <person name="Kallscheuer N."/>
            <person name="Jogler M."/>
            <person name="Rohde M."/>
            <person name="Petersen J."/>
            <person name="Medema M.H."/>
            <person name="Surup F."/>
            <person name="Jogler C."/>
        </authorList>
    </citation>
    <scope>NUCLEOTIDE SEQUENCE [LARGE SCALE GENOMIC DNA]</scope>
    <source>
        <strain evidence="4 5">Mal15</strain>
    </source>
</reference>
<evidence type="ECO:0000313" key="4">
    <source>
        <dbReference type="EMBL" id="QEG02603.1"/>
    </source>
</evidence>
<sequence length="322" mass="34873" precursor="true">MQRRQFFALISAFAASAAKASSLLALIFTLGISATADGQQPKEDGKTTIPKAVLKQLEEHLDVTFAKYGDRTLQLDIFRPKNATEKLPAIVCIHGGGWRKGSKINHRKVAQVLAAKGYVTASIDYRLSGEATFPAHIHDCKAAVRFLRANADQYGIDADHIGAIGHSAGGHLAALLATSNDVAELEGDGGNTGVSSTIQAVVPMGGQTDFMSERNREVSASADIWQQFLGGSQAEVPETYSLASPLTHLDKNDPPVWLITGEKDDPSTRAESLRKKMDEFGIPNGLTIIKDAPHPFTVKQVWFDQMMDAAVPFFERTLKSQQ</sequence>
<feature type="chain" id="PRO_5022781202" evidence="2">
    <location>
        <begin position="21"/>
        <end position="322"/>
    </location>
</feature>
<protein>
    <submittedName>
        <fullName evidence="4">Carboxylesterase NlhH</fullName>
        <ecNumber evidence="4">3.1.1.1</ecNumber>
    </submittedName>
</protein>
<dbReference type="SUPFAM" id="SSF53474">
    <property type="entry name" value="alpha/beta-Hydrolases"/>
    <property type="match status" value="1"/>
</dbReference>
<dbReference type="PANTHER" id="PTHR48081:SF13">
    <property type="entry name" value="ALPHA_BETA HYDROLASE"/>
    <property type="match status" value="1"/>
</dbReference>
<dbReference type="PANTHER" id="PTHR48081">
    <property type="entry name" value="AB HYDROLASE SUPERFAMILY PROTEIN C4A8.06C"/>
    <property type="match status" value="1"/>
</dbReference>
<dbReference type="GO" id="GO:0106435">
    <property type="term" value="F:carboxylesterase activity"/>
    <property type="evidence" value="ECO:0007669"/>
    <property type="project" value="UniProtKB-EC"/>
</dbReference>
<dbReference type="EMBL" id="CP036264">
    <property type="protein sequence ID" value="QEG02603.1"/>
    <property type="molecule type" value="Genomic_DNA"/>
</dbReference>
<dbReference type="RefSeq" id="WP_147871518.1">
    <property type="nucleotide sequence ID" value="NZ_CP036264.1"/>
</dbReference>